<accession>A0AAD1T964</accession>
<sequence>RVKFVECVERICVPTTIQLTTCGPEIHHQDATGSEKTARTRKQRFSWTENPQTQKTHSSSFHLSHTKQGIIFSQAIRYHRICSDPNDRNSHLNVLSQSMRQKGYKPKTITTQINSAVKTPRTRLLQYKEKKYIYTSDTCGHLQPSS</sequence>
<dbReference type="AlphaFoldDB" id="A0AAD1T964"/>
<dbReference type="Proteomes" id="UP001295444">
    <property type="component" value="Chromosome 11"/>
</dbReference>
<feature type="non-terminal residue" evidence="3">
    <location>
        <position position="1"/>
    </location>
</feature>
<dbReference type="EMBL" id="OW240922">
    <property type="protein sequence ID" value="CAH2321860.1"/>
    <property type="molecule type" value="Genomic_DNA"/>
</dbReference>
<feature type="domain" description="Helix-turn-helix" evidence="2">
    <location>
        <begin position="56"/>
        <end position="114"/>
    </location>
</feature>
<dbReference type="Pfam" id="PF26215">
    <property type="entry name" value="HTH_animal"/>
    <property type="match status" value="1"/>
</dbReference>
<gene>
    <name evidence="3" type="ORF">PECUL_23A045410</name>
</gene>
<proteinExistence type="predicted"/>
<feature type="compositionally biased region" description="Polar residues" evidence="1">
    <location>
        <begin position="45"/>
        <end position="60"/>
    </location>
</feature>
<feature type="region of interest" description="Disordered" evidence="1">
    <location>
        <begin position="26"/>
        <end position="60"/>
    </location>
</feature>
<keyword evidence="4" id="KW-1185">Reference proteome</keyword>
<protein>
    <recommendedName>
        <fullName evidence="2">Helix-turn-helix domain-containing protein</fullName>
    </recommendedName>
</protein>
<reference evidence="3" key="1">
    <citation type="submission" date="2022-03" db="EMBL/GenBank/DDBJ databases">
        <authorList>
            <person name="Alioto T."/>
            <person name="Alioto T."/>
            <person name="Gomez Garrido J."/>
        </authorList>
    </citation>
    <scope>NUCLEOTIDE SEQUENCE</scope>
</reference>
<evidence type="ECO:0000313" key="4">
    <source>
        <dbReference type="Proteomes" id="UP001295444"/>
    </source>
</evidence>
<name>A0AAD1T964_PELCU</name>
<evidence type="ECO:0000256" key="1">
    <source>
        <dbReference type="SAM" id="MobiDB-lite"/>
    </source>
</evidence>
<evidence type="ECO:0000259" key="2">
    <source>
        <dbReference type="Pfam" id="PF26215"/>
    </source>
</evidence>
<evidence type="ECO:0000313" key="3">
    <source>
        <dbReference type="EMBL" id="CAH2321860.1"/>
    </source>
</evidence>
<dbReference type="InterPro" id="IPR058912">
    <property type="entry name" value="HTH_animal"/>
</dbReference>
<organism evidence="3 4">
    <name type="scientific">Pelobates cultripes</name>
    <name type="common">Western spadefoot toad</name>
    <dbReference type="NCBI Taxonomy" id="61616"/>
    <lineage>
        <taxon>Eukaryota</taxon>
        <taxon>Metazoa</taxon>
        <taxon>Chordata</taxon>
        <taxon>Craniata</taxon>
        <taxon>Vertebrata</taxon>
        <taxon>Euteleostomi</taxon>
        <taxon>Amphibia</taxon>
        <taxon>Batrachia</taxon>
        <taxon>Anura</taxon>
        <taxon>Pelobatoidea</taxon>
        <taxon>Pelobatidae</taxon>
        <taxon>Pelobates</taxon>
    </lineage>
</organism>